<organism evidence="12 13">
    <name type="scientific">Spirochaeta lutea</name>
    <dbReference type="NCBI Taxonomy" id="1480694"/>
    <lineage>
        <taxon>Bacteria</taxon>
        <taxon>Pseudomonadati</taxon>
        <taxon>Spirochaetota</taxon>
        <taxon>Spirochaetia</taxon>
        <taxon>Spirochaetales</taxon>
        <taxon>Spirochaetaceae</taxon>
        <taxon>Spirochaeta</taxon>
    </lineage>
</organism>
<evidence type="ECO:0000256" key="4">
    <source>
        <dbReference type="ARBA" id="ARBA00013858"/>
    </source>
</evidence>
<dbReference type="eggNOG" id="COG0314">
    <property type="taxonomic scope" value="Bacteria"/>
</dbReference>
<evidence type="ECO:0000256" key="5">
    <source>
        <dbReference type="ARBA" id="ARBA00023150"/>
    </source>
</evidence>
<dbReference type="GO" id="GO:0006777">
    <property type="term" value="P:Mo-molybdopterin cofactor biosynthetic process"/>
    <property type="evidence" value="ECO:0007669"/>
    <property type="project" value="UniProtKB-KW"/>
</dbReference>
<proteinExistence type="inferred from homology"/>
<dbReference type="PANTHER" id="PTHR23404">
    <property type="entry name" value="MOLYBDOPTERIN SYNTHASE RELATED"/>
    <property type="match status" value="1"/>
</dbReference>
<evidence type="ECO:0000313" key="13">
    <source>
        <dbReference type="Proteomes" id="UP000029692"/>
    </source>
</evidence>
<dbReference type="STRING" id="1480694.DC28_13815"/>
<dbReference type="EC" id="2.8.1.12" evidence="3"/>
<evidence type="ECO:0000256" key="11">
    <source>
        <dbReference type="ARBA" id="ARBA00049878"/>
    </source>
</evidence>
<evidence type="ECO:0000256" key="1">
    <source>
        <dbReference type="ARBA" id="ARBA00005046"/>
    </source>
</evidence>
<dbReference type="InterPro" id="IPR036563">
    <property type="entry name" value="MoaE_sf"/>
</dbReference>
<keyword evidence="5" id="KW-0501">Molybdenum cofactor biosynthesis</keyword>
<accession>A0A098QWX4</accession>
<protein>
    <recommendedName>
        <fullName evidence="4">Molybdopterin synthase catalytic subunit</fullName>
        <ecNumber evidence="3">2.8.1.12</ecNumber>
    </recommendedName>
    <alternativeName>
        <fullName evidence="9">MPT synthase subunit 2</fullName>
    </alternativeName>
    <alternativeName>
        <fullName evidence="7">Molybdenum cofactor biosynthesis protein E</fullName>
    </alternativeName>
    <alternativeName>
        <fullName evidence="8">Molybdopterin-converting factor large subunit</fullName>
    </alternativeName>
    <alternativeName>
        <fullName evidence="10">Molybdopterin-converting factor subunit 2</fullName>
    </alternativeName>
</protein>
<gene>
    <name evidence="12" type="ORF">DC28_13815</name>
</gene>
<comment type="similarity">
    <text evidence="2">Belongs to the MoaE family.</text>
</comment>
<comment type="subunit">
    <text evidence="6">Heterotetramer of 2 MoaD subunits and 2 MoaE subunits. Also stable as homodimer. The enzyme changes between these two forms during catalysis.</text>
</comment>
<dbReference type="OrthoDB" id="9803224at2"/>
<keyword evidence="13" id="KW-1185">Reference proteome</keyword>
<dbReference type="Gene3D" id="3.90.1170.40">
    <property type="entry name" value="Molybdopterin biosynthesis MoaE subunit"/>
    <property type="match status" value="1"/>
</dbReference>
<evidence type="ECO:0000256" key="2">
    <source>
        <dbReference type="ARBA" id="ARBA00005426"/>
    </source>
</evidence>
<evidence type="ECO:0000256" key="6">
    <source>
        <dbReference type="ARBA" id="ARBA00026066"/>
    </source>
</evidence>
<comment type="catalytic activity">
    <reaction evidence="11">
        <text>2 [molybdopterin-synthase sulfur-carrier protein]-C-terminal-Gly-aminoethanethioate + cyclic pyranopterin phosphate + H2O = molybdopterin + 2 [molybdopterin-synthase sulfur-carrier protein]-C-terminal Gly-Gly + 2 H(+)</text>
        <dbReference type="Rhea" id="RHEA:26333"/>
        <dbReference type="Rhea" id="RHEA-COMP:12202"/>
        <dbReference type="Rhea" id="RHEA-COMP:19907"/>
        <dbReference type="ChEBI" id="CHEBI:15377"/>
        <dbReference type="ChEBI" id="CHEBI:15378"/>
        <dbReference type="ChEBI" id="CHEBI:58698"/>
        <dbReference type="ChEBI" id="CHEBI:59648"/>
        <dbReference type="ChEBI" id="CHEBI:90778"/>
        <dbReference type="ChEBI" id="CHEBI:232372"/>
        <dbReference type="EC" id="2.8.1.12"/>
    </reaction>
</comment>
<comment type="caution">
    <text evidence="12">The sequence shown here is derived from an EMBL/GenBank/DDBJ whole genome shotgun (WGS) entry which is preliminary data.</text>
</comment>
<dbReference type="AlphaFoldDB" id="A0A098QWX4"/>
<reference evidence="12 13" key="1">
    <citation type="submission" date="2014-05" db="EMBL/GenBank/DDBJ databases">
        <title>De novo Genome Sequence of Spirocheata sp.</title>
        <authorList>
            <person name="Shivani Y."/>
            <person name="Subhash Y."/>
            <person name="Tushar L."/>
            <person name="Sasikala C."/>
            <person name="Ramana C.V."/>
        </authorList>
    </citation>
    <scope>NUCLEOTIDE SEQUENCE [LARGE SCALE GENOMIC DNA]</scope>
    <source>
        <strain evidence="12 13">JC230</strain>
    </source>
</reference>
<sequence length="152" mass="17408">MQDNQLPDTGFRLTEEPIEILSSDLSPGLIRSHPQTGGIVTFEGRVRNHHQGRAVLRLSYSAYELLAGNEGQDIAREAKERFGLDWAWIIHRTGDLSVGEMAVWISAASPHRQEAFAACRFMIDEVKHRLPVWKHEYYEDGSHEWVYCAHHT</sequence>
<dbReference type="Proteomes" id="UP000029692">
    <property type="component" value="Unassembled WGS sequence"/>
</dbReference>
<evidence type="ECO:0000256" key="9">
    <source>
        <dbReference type="ARBA" id="ARBA00030781"/>
    </source>
</evidence>
<evidence type="ECO:0000256" key="3">
    <source>
        <dbReference type="ARBA" id="ARBA00011950"/>
    </source>
</evidence>
<dbReference type="GO" id="GO:0030366">
    <property type="term" value="F:molybdopterin synthase activity"/>
    <property type="evidence" value="ECO:0007669"/>
    <property type="project" value="UniProtKB-EC"/>
</dbReference>
<dbReference type="InterPro" id="IPR003448">
    <property type="entry name" value="Mopterin_biosynth_MoaE"/>
</dbReference>
<dbReference type="CDD" id="cd00756">
    <property type="entry name" value="MoaE"/>
    <property type="match status" value="1"/>
</dbReference>
<evidence type="ECO:0000256" key="7">
    <source>
        <dbReference type="ARBA" id="ARBA00029745"/>
    </source>
</evidence>
<comment type="pathway">
    <text evidence="1">Cofactor biosynthesis; molybdopterin biosynthesis.</text>
</comment>
<evidence type="ECO:0000313" key="12">
    <source>
        <dbReference type="EMBL" id="KGE70997.1"/>
    </source>
</evidence>
<evidence type="ECO:0000256" key="8">
    <source>
        <dbReference type="ARBA" id="ARBA00030407"/>
    </source>
</evidence>
<dbReference type="Pfam" id="PF02391">
    <property type="entry name" value="MoaE"/>
    <property type="match status" value="1"/>
</dbReference>
<evidence type="ECO:0000256" key="10">
    <source>
        <dbReference type="ARBA" id="ARBA00032474"/>
    </source>
</evidence>
<dbReference type="EMBL" id="JNUP01000071">
    <property type="protein sequence ID" value="KGE70997.1"/>
    <property type="molecule type" value="Genomic_DNA"/>
</dbReference>
<dbReference type="RefSeq" id="WP_037549693.1">
    <property type="nucleotide sequence ID" value="NZ_JNUP01000071.1"/>
</dbReference>
<name>A0A098QWX4_9SPIO</name>
<dbReference type="SUPFAM" id="SSF54690">
    <property type="entry name" value="Molybdopterin synthase subunit MoaE"/>
    <property type="match status" value="1"/>
</dbReference>